<dbReference type="EMBL" id="JSAB01000115">
    <property type="protein sequence ID" value="RNF30487.1"/>
    <property type="molecule type" value="Genomic_DNA"/>
</dbReference>
<feature type="domain" description="Glycosyltransferase subfamily 4-like N-terminal" evidence="1">
    <location>
        <begin position="15"/>
        <end position="229"/>
    </location>
</feature>
<protein>
    <recommendedName>
        <fullName evidence="1">Glycosyltransferase subfamily 4-like N-terminal domain-containing protein</fullName>
    </recommendedName>
</protein>
<dbReference type="SUPFAM" id="SSF53756">
    <property type="entry name" value="UDP-Glycosyltransferase/glycogen phosphorylase"/>
    <property type="match status" value="1"/>
</dbReference>
<dbReference type="GO" id="GO:0016757">
    <property type="term" value="F:glycosyltransferase activity"/>
    <property type="evidence" value="ECO:0007669"/>
    <property type="project" value="TreeGrafter"/>
</dbReference>
<dbReference type="Gene3D" id="3.40.50.2000">
    <property type="entry name" value="Glycogen Phosphorylase B"/>
    <property type="match status" value="2"/>
</dbReference>
<sequence length="430" mass="46125">MRILMVSEDLPGEQVGGLGKHVVTLANRLLQEGHAVEILGRADRPSTDPARQIGFAGRFRPGFAIARPGWKEEQLGMFNPLKRPWFARRIARAIDAHAAGFDVVHYHGHLPMTGLYVRDGINFVQTRHDQGSECLTHLRFIDGAVCERLAPGACTACSARRAGPGPGPSPGPVRTALTALAVSGYRSQAARAFARHKTVFVSDFLRRRFLRAVPDADLSRSRVIHNLVDYPALRALAMAAPMPQAGEVVLAGRIDTGKGFAEFLDAAAGRLPAHARLTVVGDGPLRAALERRHAGPQVRFLGWQDHAASLALAARAHLCVVPSVCEEACSTTVLEALALGRGCVALARGGTPELTQYVQYPGQLALAPAMPKLVARLARLLAAPPSPRIAPPADFGADAARLLPTLLELYAEPADLLDRHLHLEQRGHAG</sequence>
<dbReference type="CDD" id="cd03801">
    <property type="entry name" value="GT4_PimA-like"/>
    <property type="match status" value="1"/>
</dbReference>
<dbReference type="RefSeq" id="WP_123069815.1">
    <property type="nucleotide sequence ID" value="NZ_JSAB01000115.1"/>
</dbReference>
<reference evidence="2" key="1">
    <citation type="submission" date="2014-10" db="EMBL/GenBank/DDBJ databases">
        <title>Massilia sp. genome.</title>
        <authorList>
            <person name="Xu B."/>
            <person name="Dai L."/>
            <person name="Huang Z."/>
        </authorList>
    </citation>
    <scope>NUCLEOTIDE SEQUENCE [LARGE SCALE GENOMIC DNA]</scope>
    <source>
        <strain evidence="2">CFS-1</strain>
    </source>
</reference>
<dbReference type="InterPro" id="IPR028098">
    <property type="entry name" value="Glyco_trans_4-like_N"/>
</dbReference>
<dbReference type="OrthoDB" id="9813211at2"/>
<organism evidence="2 3">
    <name type="scientific">Massilia aurea</name>
    <dbReference type="NCBI Taxonomy" id="373040"/>
    <lineage>
        <taxon>Bacteria</taxon>
        <taxon>Pseudomonadati</taxon>
        <taxon>Pseudomonadota</taxon>
        <taxon>Betaproteobacteria</taxon>
        <taxon>Burkholderiales</taxon>
        <taxon>Oxalobacteraceae</taxon>
        <taxon>Telluria group</taxon>
        <taxon>Massilia</taxon>
    </lineage>
</organism>
<dbReference type="InterPro" id="IPR050194">
    <property type="entry name" value="Glycosyltransferase_grp1"/>
</dbReference>
<evidence type="ECO:0000259" key="1">
    <source>
        <dbReference type="Pfam" id="PF13439"/>
    </source>
</evidence>
<evidence type="ECO:0000313" key="3">
    <source>
        <dbReference type="Proteomes" id="UP000283254"/>
    </source>
</evidence>
<gene>
    <name evidence="2" type="ORF">NM04_12290</name>
</gene>
<accession>A0A422QKH7</accession>
<evidence type="ECO:0000313" key="2">
    <source>
        <dbReference type="EMBL" id="RNF30487.1"/>
    </source>
</evidence>
<dbReference type="Pfam" id="PF13439">
    <property type="entry name" value="Glyco_transf_4"/>
    <property type="match status" value="1"/>
</dbReference>
<dbReference type="PANTHER" id="PTHR45947">
    <property type="entry name" value="SULFOQUINOVOSYL TRANSFERASE SQD2"/>
    <property type="match status" value="1"/>
</dbReference>
<dbReference type="PANTHER" id="PTHR45947:SF3">
    <property type="entry name" value="SULFOQUINOVOSYL TRANSFERASE SQD2"/>
    <property type="match status" value="1"/>
</dbReference>
<keyword evidence="3" id="KW-1185">Reference proteome</keyword>
<name>A0A422QKH7_9BURK</name>
<comment type="caution">
    <text evidence="2">The sequence shown here is derived from an EMBL/GenBank/DDBJ whole genome shotgun (WGS) entry which is preliminary data.</text>
</comment>
<dbReference type="Pfam" id="PF13692">
    <property type="entry name" value="Glyco_trans_1_4"/>
    <property type="match status" value="1"/>
</dbReference>
<dbReference type="AlphaFoldDB" id="A0A422QKH7"/>
<proteinExistence type="predicted"/>
<dbReference type="Proteomes" id="UP000283254">
    <property type="component" value="Unassembled WGS sequence"/>
</dbReference>